<dbReference type="CDD" id="cd00757">
    <property type="entry name" value="ThiF_MoeB_HesA_family"/>
    <property type="match status" value="1"/>
</dbReference>
<dbReference type="InterPro" id="IPR045886">
    <property type="entry name" value="ThiF/MoeB/HesA"/>
</dbReference>
<dbReference type="PANTHER" id="PTHR10953">
    <property type="entry name" value="UBIQUITIN-ACTIVATING ENZYME E1"/>
    <property type="match status" value="1"/>
</dbReference>
<dbReference type="GO" id="GO:0005829">
    <property type="term" value="C:cytosol"/>
    <property type="evidence" value="ECO:0007669"/>
    <property type="project" value="TreeGrafter"/>
</dbReference>
<dbReference type="AlphaFoldDB" id="A0A3B0XIF7"/>
<protein>
    <submittedName>
        <fullName evidence="5">Molybdopterin-synthase adenylyltransferase</fullName>
        <ecNumber evidence="5">2.7.7.80</ecNumber>
    </submittedName>
</protein>
<dbReference type="GO" id="GO:0061605">
    <property type="term" value="F:molybdopterin-synthase adenylyltransferase activity"/>
    <property type="evidence" value="ECO:0007669"/>
    <property type="project" value="UniProtKB-EC"/>
</dbReference>
<sequence length="261" mass="28540">MSNSGNSANIHPMNDDQLLRYSRQILLPGFDHEGQQKLLDAHVLIMGLGGLGSPVAMYLASAGVSKLTLVDFDHVDLSNLQRQIIHNTQSIKQAKVESAAATLAQLNPLVETICVNQKLDQQALQERLSSVDLLVDATDNFSTRFMINRACYNTRTPLVSGAAIRMEGQVSVFDFHNPDSPCYSCLYDEQGEEPDSSCSENGVMAPMVGIIGSLQAMEAIKLLTGYGETLTGKLLITDAMVQDWRSMTFKKDPNCPVCGRK</sequence>
<keyword evidence="5" id="KW-0548">Nucleotidyltransferase</keyword>
<dbReference type="InterPro" id="IPR000594">
    <property type="entry name" value="ThiF_NAD_FAD-bd"/>
</dbReference>
<organism evidence="5">
    <name type="scientific">hydrothermal vent metagenome</name>
    <dbReference type="NCBI Taxonomy" id="652676"/>
    <lineage>
        <taxon>unclassified sequences</taxon>
        <taxon>metagenomes</taxon>
        <taxon>ecological metagenomes</taxon>
    </lineage>
</organism>
<dbReference type="SUPFAM" id="SSF69572">
    <property type="entry name" value="Activating enzymes of the ubiquitin-like proteins"/>
    <property type="match status" value="1"/>
</dbReference>
<proteinExistence type="predicted"/>
<evidence type="ECO:0000259" key="4">
    <source>
        <dbReference type="Pfam" id="PF00899"/>
    </source>
</evidence>
<dbReference type="NCBIfam" id="NF004281">
    <property type="entry name" value="PRK05690.1"/>
    <property type="match status" value="1"/>
</dbReference>
<dbReference type="GO" id="GO:0004792">
    <property type="term" value="F:thiosulfate-cyanide sulfurtransferase activity"/>
    <property type="evidence" value="ECO:0007669"/>
    <property type="project" value="TreeGrafter"/>
</dbReference>
<evidence type="ECO:0000256" key="2">
    <source>
        <dbReference type="ARBA" id="ARBA00022741"/>
    </source>
</evidence>
<name>A0A3B0XIF7_9ZZZZ</name>
<keyword evidence="2" id="KW-0547">Nucleotide-binding</keyword>
<dbReference type="EMBL" id="UOFJ01000132">
    <property type="protein sequence ID" value="VAW64420.1"/>
    <property type="molecule type" value="Genomic_DNA"/>
</dbReference>
<reference evidence="5" key="1">
    <citation type="submission" date="2018-06" db="EMBL/GenBank/DDBJ databases">
        <authorList>
            <person name="Zhirakovskaya E."/>
        </authorList>
    </citation>
    <scope>NUCLEOTIDE SEQUENCE</scope>
</reference>
<dbReference type="Gene3D" id="3.40.50.720">
    <property type="entry name" value="NAD(P)-binding Rossmann-like Domain"/>
    <property type="match status" value="1"/>
</dbReference>
<dbReference type="PANTHER" id="PTHR10953:SF194">
    <property type="entry name" value="MOLYBDOPTERIN-SYNTHASE ADENYLYLTRANSFERASE"/>
    <property type="match status" value="1"/>
</dbReference>
<dbReference type="GO" id="GO:0008641">
    <property type="term" value="F:ubiquitin-like modifier activating enzyme activity"/>
    <property type="evidence" value="ECO:0007669"/>
    <property type="project" value="InterPro"/>
</dbReference>
<dbReference type="FunFam" id="3.40.50.720:FF:000033">
    <property type="entry name" value="Adenylyltransferase and sulfurtransferase MOCS3"/>
    <property type="match status" value="1"/>
</dbReference>
<evidence type="ECO:0000313" key="5">
    <source>
        <dbReference type="EMBL" id="VAW64420.1"/>
    </source>
</evidence>
<gene>
    <name evidence="5" type="ORF">MNBD_GAMMA10-3025</name>
</gene>
<dbReference type="EC" id="2.7.7.80" evidence="5"/>
<evidence type="ECO:0000256" key="3">
    <source>
        <dbReference type="ARBA" id="ARBA00022840"/>
    </source>
</evidence>
<evidence type="ECO:0000256" key="1">
    <source>
        <dbReference type="ARBA" id="ARBA00022679"/>
    </source>
</evidence>
<dbReference type="InterPro" id="IPR035985">
    <property type="entry name" value="Ubiquitin-activating_enz"/>
</dbReference>
<keyword evidence="3" id="KW-0067">ATP-binding</keyword>
<dbReference type="GO" id="GO:0005524">
    <property type="term" value="F:ATP binding"/>
    <property type="evidence" value="ECO:0007669"/>
    <property type="project" value="UniProtKB-KW"/>
</dbReference>
<accession>A0A3B0XIF7</accession>
<dbReference type="GO" id="GO:0008146">
    <property type="term" value="F:sulfotransferase activity"/>
    <property type="evidence" value="ECO:0007669"/>
    <property type="project" value="TreeGrafter"/>
</dbReference>
<keyword evidence="1 5" id="KW-0808">Transferase</keyword>
<feature type="domain" description="THIF-type NAD/FAD binding fold" evidence="4">
    <location>
        <begin position="21"/>
        <end position="257"/>
    </location>
</feature>
<dbReference type="Pfam" id="PF00899">
    <property type="entry name" value="ThiF"/>
    <property type="match status" value="1"/>
</dbReference>